<dbReference type="AlphaFoldDB" id="A0A6A6P639"/>
<protein>
    <submittedName>
        <fullName evidence="1">Uncharacterized protein</fullName>
    </submittedName>
</protein>
<dbReference type="Proteomes" id="UP000799766">
    <property type="component" value="Unassembled WGS sequence"/>
</dbReference>
<accession>A0A6A6P639</accession>
<proteinExistence type="predicted"/>
<name>A0A6A6P639_9PEZI</name>
<evidence type="ECO:0000313" key="2">
    <source>
        <dbReference type="Proteomes" id="UP000799766"/>
    </source>
</evidence>
<sequence length="175" mass="19650">MAALSIKKKKRPFPPAPSHISLSLFPQKEGRKENECRGTTFLSLPVCLPPGLSRFSHFASFSFFLGPSRPCASYVCMLVEAPSCSVSRRAALGLGLGPLDDCRDSAARASRGSARQTGVAAWRRCVPRPFHKTQRRCRPARGRRGSRPRWLAWKISLRRLPFRFYFPPYPPVSPH</sequence>
<reference evidence="1" key="1">
    <citation type="journal article" date="2020" name="Stud. Mycol.">
        <title>101 Dothideomycetes genomes: a test case for predicting lifestyles and emergence of pathogens.</title>
        <authorList>
            <person name="Haridas S."/>
            <person name="Albert R."/>
            <person name="Binder M."/>
            <person name="Bloem J."/>
            <person name="Labutti K."/>
            <person name="Salamov A."/>
            <person name="Andreopoulos B."/>
            <person name="Baker S."/>
            <person name="Barry K."/>
            <person name="Bills G."/>
            <person name="Bluhm B."/>
            <person name="Cannon C."/>
            <person name="Castanera R."/>
            <person name="Culley D."/>
            <person name="Daum C."/>
            <person name="Ezra D."/>
            <person name="Gonzalez J."/>
            <person name="Henrissat B."/>
            <person name="Kuo A."/>
            <person name="Liang C."/>
            <person name="Lipzen A."/>
            <person name="Lutzoni F."/>
            <person name="Magnuson J."/>
            <person name="Mondo S."/>
            <person name="Nolan M."/>
            <person name="Ohm R."/>
            <person name="Pangilinan J."/>
            <person name="Park H.-J."/>
            <person name="Ramirez L."/>
            <person name="Alfaro M."/>
            <person name="Sun H."/>
            <person name="Tritt A."/>
            <person name="Yoshinaga Y."/>
            <person name="Zwiers L.-H."/>
            <person name="Turgeon B."/>
            <person name="Goodwin S."/>
            <person name="Spatafora J."/>
            <person name="Crous P."/>
            <person name="Grigoriev I."/>
        </authorList>
    </citation>
    <scope>NUCLEOTIDE SEQUENCE</scope>
    <source>
        <strain evidence="1">ATCC 16933</strain>
    </source>
</reference>
<keyword evidence="2" id="KW-1185">Reference proteome</keyword>
<organism evidence="1 2">
    <name type="scientific">Lineolata rhizophorae</name>
    <dbReference type="NCBI Taxonomy" id="578093"/>
    <lineage>
        <taxon>Eukaryota</taxon>
        <taxon>Fungi</taxon>
        <taxon>Dikarya</taxon>
        <taxon>Ascomycota</taxon>
        <taxon>Pezizomycotina</taxon>
        <taxon>Dothideomycetes</taxon>
        <taxon>Dothideomycetes incertae sedis</taxon>
        <taxon>Lineolatales</taxon>
        <taxon>Lineolataceae</taxon>
        <taxon>Lineolata</taxon>
    </lineage>
</organism>
<evidence type="ECO:0000313" key="1">
    <source>
        <dbReference type="EMBL" id="KAF2458903.1"/>
    </source>
</evidence>
<dbReference type="EMBL" id="MU001676">
    <property type="protein sequence ID" value="KAF2458903.1"/>
    <property type="molecule type" value="Genomic_DNA"/>
</dbReference>
<gene>
    <name evidence="1" type="ORF">BDY21DRAFT_339221</name>
</gene>